<comment type="similarity">
    <text evidence="1">Belongs to the ATP-dependent AMP-binding enzyme family.</text>
</comment>
<evidence type="ECO:0000259" key="3">
    <source>
        <dbReference type="Pfam" id="PF00501"/>
    </source>
</evidence>
<dbReference type="PANTHER" id="PTHR43201:SF5">
    <property type="entry name" value="MEDIUM-CHAIN ACYL-COA LIGASE ACSF2, MITOCHONDRIAL"/>
    <property type="match status" value="1"/>
</dbReference>
<gene>
    <name evidence="5" type="ORF">Q8X39_12250</name>
</gene>
<dbReference type="InterPro" id="IPR042099">
    <property type="entry name" value="ANL_N_sf"/>
</dbReference>
<dbReference type="Pfam" id="PF00501">
    <property type="entry name" value="AMP-binding"/>
    <property type="match status" value="1"/>
</dbReference>
<dbReference type="Pfam" id="PF13193">
    <property type="entry name" value="AMP-binding_C"/>
    <property type="match status" value="1"/>
</dbReference>
<organism evidence="5 6">
    <name type="scientific">Leptothrix discophora</name>
    <dbReference type="NCBI Taxonomy" id="89"/>
    <lineage>
        <taxon>Bacteria</taxon>
        <taxon>Pseudomonadati</taxon>
        <taxon>Pseudomonadota</taxon>
        <taxon>Betaproteobacteria</taxon>
        <taxon>Burkholderiales</taxon>
        <taxon>Sphaerotilaceae</taxon>
        <taxon>Leptothrix</taxon>
    </lineage>
</organism>
<name>A0ABT9G560_LEPDI</name>
<evidence type="ECO:0000313" key="5">
    <source>
        <dbReference type="EMBL" id="MDP4301412.1"/>
    </source>
</evidence>
<dbReference type="SUPFAM" id="SSF56801">
    <property type="entry name" value="Acetyl-CoA synthetase-like"/>
    <property type="match status" value="1"/>
</dbReference>
<dbReference type="InterPro" id="IPR045851">
    <property type="entry name" value="AMP-bd_C_sf"/>
</dbReference>
<evidence type="ECO:0000259" key="4">
    <source>
        <dbReference type="Pfam" id="PF13193"/>
    </source>
</evidence>
<evidence type="ECO:0000313" key="6">
    <source>
        <dbReference type="Proteomes" id="UP001235760"/>
    </source>
</evidence>
<dbReference type="InterPro" id="IPR000873">
    <property type="entry name" value="AMP-dep_synth/lig_dom"/>
</dbReference>
<keyword evidence="2" id="KW-0436">Ligase</keyword>
<dbReference type="PANTHER" id="PTHR43201">
    <property type="entry name" value="ACYL-COA SYNTHETASE"/>
    <property type="match status" value="1"/>
</dbReference>
<dbReference type="EMBL" id="JAUZEE010000006">
    <property type="protein sequence ID" value="MDP4301412.1"/>
    <property type="molecule type" value="Genomic_DNA"/>
</dbReference>
<feature type="domain" description="AMP-dependent synthetase/ligase" evidence="3">
    <location>
        <begin position="13"/>
        <end position="386"/>
    </location>
</feature>
<dbReference type="Gene3D" id="3.30.300.30">
    <property type="match status" value="1"/>
</dbReference>
<dbReference type="Proteomes" id="UP001235760">
    <property type="component" value="Unassembled WGS sequence"/>
</dbReference>
<dbReference type="PROSITE" id="PS00455">
    <property type="entry name" value="AMP_BINDING"/>
    <property type="match status" value="1"/>
</dbReference>
<dbReference type="Gene3D" id="3.40.50.12780">
    <property type="entry name" value="N-terminal domain of ligase-like"/>
    <property type="match status" value="1"/>
</dbReference>
<protein>
    <submittedName>
        <fullName evidence="5">AMP-binding protein</fullName>
    </submittedName>
</protein>
<dbReference type="InterPro" id="IPR025110">
    <property type="entry name" value="AMP-bd_C"/>
</dbReference>
<dbReference type="RefSeq" id="WP_305749968.1">
    <property type="nucleotide sequence ID" value="NZ_JAUZEE010000006.1"/>
</dbReference>
<dbReference type="InterPro" id="IPR020845">
    <property type="entry name" value="AMP-binding_CS"/>
</dbReference>
<feature type="domain" description="AMP-binding enzyme C-terminal" evidence="4">
    <location>
        <begin position="436"/>
        <end position="513"/>
    </location>
</feature>
<sequence length="529" mass="58361">MNHLLTVADAVATHARLHPHKLGARDSRRSLTFLQWHERATRLSAGLRELGLAKGDRVALLAYNCVEWMEMYAALARAGLVAVPINFRLTAPEIAYIAEHCEARAFIVQDDLLDRVTPLREELKTIAPRGWIHFSTAVPQAATPSGWQGYEALIGSVSPAALAAEVEDVRPADPCALMYTSGTTGRPKGAVRSHEGNTLIALATALEMGFTRHDTALLVMPMCHANSLYFSHTFTHLGATCVIDDRKSFDPEALLATLARERVTFTSLVPTHYIMMLALPAEVKARHDVGAVEKLMISSAPARRDTKLAILQHFRNGRLYELYGSTEAGWVTLLRPEEQIDRLGTVGREWAGSGAIRLLDAQGREVADGEVGELYSRTPYVFDGYWKNPEKTAEAFRGAWCSVGDMALRDADGYITLVDRKSNMIISGGENVYPSEVESILGTHPMIKDVAVIGVPHDKWGEAVEAVVVLHEGQATTEQEILQWCRSRMAGYKRPQAIRFVAETEMPRTATGKILHRVLRDRLAAQSHA</sequence>
<evidence type="ECO:0000256" key="1">
    <source>
        <dbReference type="ARBA" id="ARBA00006432"/>
    </source>
</evidence>
<proteinExistence type="inferred from homology"/>
<keyword evidence="6" id="KW-1185">Reference proteome</keyword>
<reference evidence="5 6" key="1">
    <citation type="submission" date="2023-08" db="EMBL/GenBank/DDBJ databases">
        <authorList>
            <person name="Roldan D.M."/>
            <person name="Menes R.J."/>
        </authorList>
    </citation>
    <scope>NUCLEOTIDE SEQUENCE [LARGE SCALE GENOMIC DNA]</scope>
    <source>
        <strain evidence="5 6">CCM 2812</strain>
    </source>
</reference>
<comment type="caution">
    <text evidence="5">The sequence shown here is derived from an EMBL/GenBank/DDBJ whole genome shotgun (WGS) entry which is preliminary data.</text>
</comment>
<accession>A0ABT9G560</accession>
<evidence type="ECO:0000256" key="2">
    <source>
        <dbReference type="ARBA" id="ARBA00022598"/>
    </source>
</evidence>